<reference evidence="7 8" key="1">
    <citation type="journal article" date="2010" name="Proc. Natl. Acad. Sci. U.S.A.">
        <title>Enigmatic, ultrasmall, uncultivated Archaea.</title>
        <authorList>
            <person name="Baker B.J."/>
            <person name="Comolli L.R."/>
            <person name="Dick G.J."/>
            <person name="Hauser L.J."/>
            <person name="Hyatt D."/>
            <person name="Dill B.D."/>
            <person name="Land M.L."/>
            <person name="Verberkmoes N.C."/>
            <person name="Hettich R.L."/>
            <person name="Banfield J.F."/>
        </authorList>
    </citation>
    <scope>NUCLEOTIDE SEQUENCE [LARGE SCALE GENOMIC DNA]</scope>
</reference>
<sequence>MKCSLISLFSGCGGLDLGFRNAGFGIVFANDNDKAVWETYEKNFGHKLDGRSIIDIKSEDLPDADGIIGGPPCQSWSLAGAMRGINDERGQLFYEYIRVIRDKQPKFFVAENVPGMLSSTHKSEFNKIINQMERLGYRVSYNIYDARNYGVPQERKRVIIVGYRKDIGFSFLPPEPTHSKSINSSSSNTSLQKWVTLKQAISDLPQAVPALDKNKPNPSVKFPNHEYMVGSFSTIYMSRNRIRGWDEQSFTIQAGGRHAPLHPDSCPMQKVGTDKWVFTGSYYRRLTVREAARIQTFPDNFIFYYINLAQGYKMVGNAVPVKLAEAIAKRIMSDMKTFSKATEKICAKD</sequence>
<dbReference type="PRINTS" id="PR00105">
    <property type="entry name" value="C5METTRFRASE"/>
</dbReference>
<dbReference type="AlphaFoldDB" id="D2EGA8"/>
<proteinExistence type="inferred from homology"/>
<dbReference type="PANTHER" id="PTHR10629">
    <property type="entry name" value="CYTOSINE-SPECIFIC METHYLTRANSFERASE"/>
    <property type="match status" value="1"/>
</dbReference>
<comment type="similarity">
    <text evidence="5">Belongs to the class I-like SAM-binding methyltransferase superfamily. C5-methyltransferase family.</text>
</comment>
<dbReference type="GO" id="GO:0003886">
    <property type="term" value="F:DNA (cytosine-5-)-methyltransferase activity"/>
    <property type="evidence" value="ECO:0007669"/>
    <property type="project" value="UniProtKB-EC"/>
</dbReference>
<evidence type="ECO:0000256" key="3">
    <source>
        <dbReference type="ARBA" id="ARBA00022679"/>
    </source>
</evidence>
<dbReference type="InterPro" id="IPR001525">
    <property type="entry name" value="C5_MeTfrase"/>
</dbReference>
<dbReference type="GO" id="GO:0044027">
    <property type="term" value="P:negative regulation of gene expression via chromosomal CpG island methylation"/>
    <property type="evidence" value="ECO:0007669"/>
    <property type="project" value="TreeGrafter"/>
</dbReference>
<protein>
    <recommendedName>
        <fullName evidence="1">DNA (cytosine-5-)-methyltransferase</fullName>
        <ecNumber evidence="1">2.1.1.37</ecNumber>
    </recommendedName>
</protein>
<dbReference type="PANTHER" id="PTHR10629:SF52">
    <property type="entry name" value="DNA (CYTOSINE-5)-METHYLTRANSFERASE 1"/>
    <property type="match status" value="1"/>
</dbReference>
<dbReference type="CDD" id="cd00315">
    <property type="entry name" value="Cyt_C5_DNA_methylase"/>
    <property type="match status" value="1"/>
</dbReference>
<name>D2EGA8_PARA4</name>
<dbReference type="Gene3D" id="3.40.50.150">
    <property type="entry name" value="Vaccinia Virus protein VP39"/>
    <property type="match status" value="1"/>
</dbReference>
<dbReference type="Gene3D" id="3.90.120.10">
    <property type="entry name" value="DNA Methylase, subunit A, domain 2"/>
    <property type="match status" value="1"/>
</dbReference>
<dbReference type="InterPro" id="IPR031303">
    <property type="entry name" value="C5_meth_CS"/>
</dbReference>
<dbReference type="InterPro" id="IPR050390">
    <property type="entry name" value="C5-Methyltransferase"/>
</dbReference>
<dbReference type="EMBL" id="GG730070">
    <property type="protein sequence ID" value="EEZ92611.1"/>
    <property type="molecule type" value="Genomic_DNA"/>
</dbReference>
<dbReference type="Proteomes" id="UP000009375">
    <property type="component" value="Unassembled WGS sequence"/>
</dbReference>
<keyword evidence="4" id="KW-0949">S-adenosyl-L-methionine</keyword>
<dbReference type="EC" id="2.1.1.37" evidence="1"/>
<dbReference type="GO" id="GO:0003677">
    <property type="term" value="F:DNA binding"/>
    <property type="evidence" value="ECO:0007669"/>
    <property type="project" value="TreeGrafter"/>
</dbReference>
<gene>
    <name evidence="6" type="primary">haeIIIM</name>
    <name evidence="7" type="ORF">BJBARM4_0808</name>
</gene>
<dbReference type="PROSITE" id="PS00094">
    <property type="entry name" value="C5_MTASE_1"/>
    <property type="match status" value="1"/>
</dbReference>
<dbReference type="InterPro" id="IPR018117">
    <property type="entry name" value="C5_DNA_meth_AS"/>
</dbReference>
<dbReference type="NCBIfam" id="TIGR00675">
    <property type="entry name" value="dcm"/>
    <property type="match status" value="1"/>
</dbReference>
<accession>A0A1L3KS45</accession>
<keyword evidence="2 7" id="KW-0489">Methyltransferase</keyword>
<dbReference type="Pfam" id="PF00145">
    <property type="entry name" value="DNA_methylase"/>
    <property type="match status" value="1"/>
</dbReference>
<dbReference type="REBASE" id="43661">
    <property type="entry name" value="M.Pac4ORF808P"/>
</dbReference>
<dbReference type="SUPFAM" id="SSF53335">
    <property type="entry name" value="S-adenosyl-L-methionine-dependent methyltransferases"/>
    <property type="match status" value="1"/>
</dbReference>
<evidence type="ECO:0000313" key="7">
    <source>
        <dbReference type="EMBL" id="EEZ92611.1"/>
    </source>
</evidence>
<evidence type="ECO:0000256" key="2">
    <source>
        <dbReference type="ARBA" id="ARBA00022603"/>
    </source>
</evidence>
<evidence type="ECO:0000313" key="6">
    <source>
        <dbReference type="EMBL" id="APG80647.1"/>
    </source>
</evidence>
<organism evidence="7 8">
    <name type="scientific">Candidatus Parvarchaeum acidiphilum ARMAN-4</name>
    <dbReference type="NCBI Taxonomy" id="662760"/>
    <lineage>
        <taxon>Archaea</taxon>
        <taxon>Candidatus Parvarchaeota</taxon>
        <taxon>Candidatus Parvarchaeum</taxon>
    </lineage>
</organism>
<dbReference type="GO" id="GO:0032259">
    <property type="term" value="P:methylation"/>
    <property type="evidence" value="ECO:0007669"/>
    <property type="project" value="UniProtKB-KW"/>
</dbReference>
<dbReference type="PROSITE" id="PS51679">
    <property type="entry name" value="SAM_MT_C5"/>
    <property type="match status" value="1"/>
</dbReference>
<dbReference type="InterPro" id="IPR029063">
    <property type="entry name" value="SAM-dependent_MTases_sf"/>
</dbReference>
<evidence type="ECO:0000256" key="5">
    <source>
        <dbReference type="RuleBase" id="RU000416"/>
    </source>
</evidence>
<keyword evidence="3 7" id="KW-0808">Transferase</keyword>
<evidence type="ECO:0000256" key="1">
    <source>
        <dbReference type="ARBA" id="ARBA00011975"/>
    </source>
</evidence>
<evidence type="ECO:0000313" key="8">
    <source>
        <dbReference type="Proteomes" id="UP000009375"/>
    </source>
</evidence>
<accession>D2EGA8</accession>
<evidence type="ECO:0000256" key="4">
    <source>
        <dbReference type="ARBA" id="ARBA00022691"/>
    </source>
</evidence>
<dbReference type="PROSITE" id="PS00095">
    <property type="entry name" value="C5_MTASE_2"/>
    <property type="match status" value="1"/>
</dbReference>
<reference evidence="6" key="2">
    <citation type="submission" date="2016-10" db="EMBL/GenBank/DDBJ databases">
        <title>New CRISPR-Cas systems from uncultivated microbes.</title>
        <authorList>
            <person name="Burstein D."/>
            <person name="Harrington L.B."/>
            <person name="Strutt S.C."/>
            <person name="Probst A.J."/>
            <person name="Anantharaman K."/>
            <person name="Thomas B.C."/>
            <person name="Doudna J.A."/>
            <person name="Banfield J.F."/>
        </authorList>
    </citation>
    <scope>NUCLEOTIDE SEQUENCE</scope>
    <source>
        <strain evidence="6">ARMAN-4</strain>
    </source>
</reference>
<dbReference type="EMBL" id="KY040241">
    <property type="protein sequence ID" value="APG80647.1"/>
    <property type="molecule type" value="Genomic_DNA"/>
</dbReference>